<dbReference type="Proteomes" id="UP000019804">
    <property type="component" value="Unassembled WGS sequence"/>
</dbReference>
<dbReference type="EMBL" id="KK088413">
    <property type="protein sequence ID" value="EYE98357.1"/>
    <property type="molecule type" value="Genomic_DNA"/>
</dbReference>
<evidence type="ECO:0000313" key="2">
    <source>
        <dbReference type="EMBL" id="EYE98357.1"/>
    </source>
</evidence>
<organism evidence="2 3">
    <name type="scientific">Aspergillus ruber (strain CBS 135680)</name>
    <dbReference type="NCBI Taxonomy" id="1388766"/>
    <lineage>
        <taxon>Eukaryota</taxon>
        <taxon>Fungi</taxon>
        <taxon>Dikarya</taxon>
        <taxon>Ascomycota</taxon>
        <taxon>Pezizomycotina</taxon>
        <taxon>Eurotiomycetes</taxon>
        <taxon>Eurotiomycetidae</taxon>
        <taxon>Eurotiales</taxon>
        <taxon>Aspergillaceae</taxon>
        <taxon>Aspergillus</taxon>
        <taxon>Aspergillus subgen. Aspergillus</taxon>
    </lineage>
</organism>
<proteinExistence type="predicted"/>
<feature type="region of interest" description="Disordered" evidence="1">
    <location>
        <begin position="92"/>
        <end position="116"/>
    </location>
</feature>
<feature type="region of interest" description="Disordered" evidence="1">
    <location>
        <begin position="19"/>
        <end position="68"/>
    </location>
</feature>
<accession>A0A017SN20</accession>
<name>A0A017SN20_ASPRC</name>
<dbReference type="GeneID" id="63696013"/>
<gene>
    <name evidence="2" type="ORF">EURHEDRAFT_408689</name>
</gene>
<dbReference type="RefSeq" id="XP_040642045.1">
    <property type="nucleotide sequence ID" value="XM_040780889.1"/>
</dbReference>
<dbReference type="AlphaFoldDB" id="A0A017SN20"/>
<dbReference type="OrthoDB" id="4502595at2759"/>
<dbReference type="HOGENOM" id="CLU_1869968_0_0_1"/>
<sequence length="138" mass="15721">MPCYISGYMSSTARARIIPAKRPLLPPKSSQSSVRLNPSSKPADIQIREPAFSENDNVQEDQQERSRPVIVECDFSKAPQPLLDPDIWSRMRKQAQESTQGREDGFSGDIEECERKREREAEYGWLAIQGRAARRKKG</sequence>
<evidence type="ECO:0000256" key="1">
    <source>
        <dbReference type="SAM" id="MobiDB-lite"/>
    </source>
</evidence>
<keyword evidence="3" id="KW-1185">Reference proteome</keyword>
<reference evidence="3" key="1">
    <citation type="journal article" date="2014" name="Nat. Commun.">
        <title>Genomic adaptations of the halophilic Dead Sea filamentous fungus Eurotium rubrum.</title>
        <authorList>
            <person name="Kis-Papo T."/>
            <person name="Weig A.R."/>
            <person name="Riley R."/>
            <person name="Persoh D."/>
            <person name="Salamov A."/>
            <person name="Sun H."/>
            <person name="Lipzen A."/>
            <person name="Wasser S.P."/>
            <person name="Rambold G."/>
            <person name="Grigoriev I.V."/>
            <person name="Nevo E."/>
        </authorList>
    </citation>
    <scope>NUCLEOTIDE SEQUENCE [LARGE SCALE GENOMIC DNA]</scope>
    <source>
        <strain evidence="3">CBS 135680</strain>
    </source>
</reference>
<evidence type="ECO:0000313" key="3">
    <source>
        <dbReference type="Proteomes" id="UP000019804"/>
    </source>
</evidence>
<protein>
    <submittedName>
        <fullName evidence="2">Uncharacterized protein</fullName>
    </submittedName>
</protein>
<feature type="compositionally biased region" description="Polar residues" evidence="1">
    <location>
        <begin position="28"/>
        <end position="40"/>
    </location>
</feature>